<comment type="caution">
    <text evidence="1">The sequence shown here is derived from an EMBL/GenBank/DDBJ whole genome shotgun (WGS) entry which is preliminary data.</text>
</comment>
<organism evidence="1 2">
    <name type="scientific">Coccomyxa viridis</name>
    <dbReference type="NCBI Taxonomy" id="1274662"/>
    <lineage>
        <taxon>Eukaryota</taxon>
        <taxon>Viridiplantae</taxon>
        <taxon>Chlorophyta</taxon>
        <taxon>core chlorophytes</taxon>
        <taxon>Trebouxiophyceae</taxon>
        <taxon>Trebouxiophyceae incertae sedis</taxon>
        <taxon>Coccomyxaceae</taxon>
        <taxon>Coccomyxa</taxon>
    </lineage>
</organism>
<reference evidence="1 2" key="1">
    <citation type="submission" date="2023-10" db="EMBL/GenBank/DDBJ databases">
        <authorList>
            <person name="Maclean D."/>
            <person name="Macfadyen A."/>
        </authorList>
    </citation>
    <scope>NUCLEOTIDE SEQUENCE [LARGE SCALE GENOMIC DNA]</scope>
</reference>
<evidence type="ECO:0000313" key="1">
    <source>
        <dbReference type="EMBL" id="CAK0778618.1"/>
    </source>
</evidence>
<keyword evidence="2" id="KW-1185">Reference proteome</keyword>
<dbReference type="AlphaFoldDB" id="A0AAV1I4L8"/>
<protein>
    <submittedName>
        <fullName evidence="1">Uncharacterized protein</fullName>
    </submittedName>
</protein>
<gene>
    <name evidence="1" type="ORF">CVIRNUC_004625</name>
</gene>
<dbReference type="EMBL" id="CAUYUE010000005">
    <property type="protein sequence ID" value="CAK0778618.1"/>
    <property type="molecule type" value="Genomic_DNA"/>
</dbReference>
<evidence type="ECO:0000313" key="2">
    <source>
        <dbReference type="Proteomes" id="UP001314263"/>
    </source>
</evidence>
<proteinExistence type="predicted"/>
<dbReference type="Proteomes" id="UP001314263">
    <property type="component" value="Unassembled WGS sequence"/>
</dbReference>
<sequence length="126" mass="14187">MTTCDEVCEFCTDVLAMSRSDLSQSRSFERMAELCAMDLIEVDMTSVEGFEDVVLDPTMHMDGTCLLFTDITAMFHGVAAFLRRLPHPADHCERVSLIDRAIRAMEQAVHGDDLVQVVSRMREITV</sequence>
<name>A0AAV1I4L8_9CHLO</name>
<accession>A0AAV1I4L8</accession>